<dbReference type="InterPro" id="IPR004140">
    <property type="entry name" value="Exo70"/>
</dbReference>
<keyword evidence="2 4" id="KW-0813">Transport</keyword>
<evidence type="ECO:0000256" key="2">
    <source>
        <dbReference type="ARBA" id="ARBA00022448"/>
    </source>
</evidence>
<proteinExistence type="inferred from homology"/>
<dbReference type="AlphaFoldDB" id="A0A015L8G2"/>
<dbReference type="Pfam" id="PF20669">
    <property type="entry name" value="Exo70_N"/>
    <property type="match status" value="1"/>
</dbReference>
<accession>A0A015L8G2</accession>
<feature type="domain" description="Exocyst complex subunit Exo70 C-terminal" evidence="6">
    <location>
        <begin position="237"/>
        <end position="606"/>
    </location>
</feature>
<keyword evidence="8" id="KW-1185">Reference proteome</keyword>
<evidence type="ECO:0000259" key="6">
    <source>
        <dbReference type="Pfam" id="PF03081"/>
    </source>
</evidence>
<dbReference type="GO" id="GO:0005546">
    <property type="term" value="F:phosphatidylinositol-4,5-bisphosphate binding"/>
    <property type="evidence" value="ECO:0007669"/>
    <property type="project" value="InterPro"/>
</dbReference>
<dbReference type="EMBL" id="JEMT01029722">
    <property type="protein sequence ID" value="EXX51093.1"/>
    <property type="molecule type" value="Genomic_DNA"/>
</dbReference>
<dbReference type="GO" id="GO:0000145">
    <property type="term" value="C:exocyst"/>
    <property type="evidence" value="ECO:0007669"/>
    <property type="project" value="InterPro"/>
</dbReference>
<evidence type="ECO:0000313" key="7">
    <source>
        <dbReference type="EMBL" id="EXX51093.1"/>
    </source>
</evidence>
<dbReference type="STRING" id="1432141.A0A015L8G2"/>
<dbReference type="Pfam" id="PF03081">
    <property type="entry name" value="Exo70_C"/>
    <property type="match status" value="1"/>
</dbReference>
<dbReference type="OMA" id="GIIRAGP"/>
<comment type="subcellular location">
    <subcellularLocation>
        <location evidence="4">Bud</location>
    </subcellularLocation>
    <subcellularLocation>
        <location evidence="4">Bud neck</location>
    </subcellularLocation>
</comment>
<reference evidence="7 8" key="1">
    <citation type="submission" date="2014-02" db="EMBL/GenBank/DDBJ databases">
        <title>Single nucleus genome sequencing reveals high similarity among nuclei of an endomycorrhizal fungus.</title>
        <authorList>
            <person name="Lin K."/>
            <person name="Geurts R."/>
            <person name="Zhang Z."/>
            <person name="Limpens E."/>
            <person name="Saunders D.G."/>
            <person name="Mu D."/>
            <person name="Pang E."/>
            <person name="Cao H."/>
            <person name="Cha H."/>
            <person name="Lin T."/>
            <person name="Zhou Q."/>
            <person name="Shang Y."/>
            <person name="Li Y."/>
            <person name="Ivanov S."/>
            <person name="Sharma T."/>
            <person name="Velzen R.V."/>
            <person name="Ruijter N.D."/>
            <person name="Aanen D.K."/>
            <person name="Win J."/>
            <person name="Kamoun S."/>
            <person name="Bisseling T."/>
            <person name="Huang S."/>
        </authorList>
    </citation>
    <scope>NUCLEOTIDE SEQUENCE [LARGE SCALE GENOMIC DNA]</scope>
    <source>
        <strain evidence="8">DAOM197198w</strain>
    </source>
</reference>
<keyword evidence="4" id="KW-0653">Protein transport</keyword>
<sequence>MDRLDEESADLDFLEENLKNTEALTEKMTSMLNIFDDRLVRLEASILPIHKSTLTLTKLAENIDRTRNGVLEIIGYFDLVEREEMMIKRGPNENDLESYLNSIGKCKKAIEVLSGMRLKSSEKVIGQLKQLLKAAILKLEDLFRSWLTNRSNSIEPLSYITKNLDIPGIPQGPLQNLATLSSYLSSFGPEIGYNSDFVKVYIEVRSTYLTKSLKTLAQGSISTAEKRSTPVYEKGTCGFNSYTDAILKMFKTEYEIAEKILPSESVMPGYRDTIQIPLDNYVETGRTLTNRIKKNMQTDVFLAFDMMESLNKNVGSFEEVFRLAGKKDSAYNELLYSLRAVALCSFPEFIDEIKNNRAKTMNIPSDGTIHELTITTLQHLKRLTDYQETVETMLLTLGDGNWNSSEKDANFSRDKTGRGVSGNVVIQHYFADVLESLSNTLDSRSKSYKKTALTCIFLLNNYHHILKSVRSQFYSVLDPDIERKYEKMVKKYNDGYQDTWKPCFSNLMDTTWVRGGSALKALGSNEKSIVKEKFKNFNTEFEETYKVHKSYAIPDPDLRIQVIKDIKIVLMPVYNRFLEKYQQTEFSKNPTKYIRYDPQTLENMVNRLFDGSIY</sequence>
<organism evidence="7 8">
    <name type="scientific">Rhizophagus irregularis (strain DAOM 197198w)</name>
    <name type="common">Glomus intraradices</name>
    <dbReference type="NCBI Taxonomy" id="1432141"/>
    <lineage>
        <taxon>Eukaryota</taxon>
        <taxon>Fungi</taxon>
        <taxon>Fungi incertae sedis</taxon>
        <taxon>Mucoromycota</taxon>
        <taxon>Glomeromycotina</taxon>
        <taxon>Glomeromycetes</taxon>
        <taxon>Glomerales</taxon>
        <taxon>Glomeraceae</taxon>
        <taxon>Rhizophagus</taxon>
    </lineage>
</organism>
<evidence type="ECO:0000256" key="5">
    <source>
        <dbReference type="SAM" id="Coils"/>
    </source>
</evidence>
<feature type="coiled-coil region" evidence="5">
    <location>
        <begin position="4"/>
        <end position="31"/>
    </location>
</feature>
<dbReference type="PANTHER" id="PTHR12542:SF41">
    <property type="entry name" value="EXOCYST COMPLEX COMPONENT 7"/>
    <property type="match status" value="1"/>
</dbReference>
<keyword evidence="3 4" id="KW-0268">Exocytosis</keyword>
<evidence type="ECO:0000313" key="8">
    <source>
        <dbReference type="Proteomes" id="UP000022910"/>
    </source>
</evidence>
<name>A0A015L8G2_RHIIW</name>
<comment type="caution">
    <text evidence="7">The sequence shown here is derived from an EMBL/GenBank/DDBJ whole genome shotgun (WGS) entry which is preliminary data.</text>
</comment>
<dbReference type="HOGENOM" id="CLU_010236_4_1_1"/>
<evidence type="ECO:0000256" key="1">
    <source>
        <dbReference type="ARBA" id="ARBA00006756"/>
    </source>
</evidence>
<dbReference type="PANTHER" id="PTHR12542">
    <property type="entry name" value="EXOCYST COMPLEX PROTEIN EXO70"/>
    <property type="match status" value="1"/>
</dbReference>
<dbReference type="GO" id="GO:0015031">
    <property type="term" value="P:protein transport"/>
    <property type="evidence" value="ECO:0007669"/>
    <property type="project" value="UniProtKB-KW"/>
</dbReference>
<dbReference type="InterPro" id="IPR016159">
    <property type="entry name" value="Cullin_repeat-like_dom_sf"/>
</dbReference>
<dbReference type="Proteomes" id="UP000022910">
    <property type="component" value="Unassembled WGS sequence"/>
</dbReference>
<dbReference type="SUPFAM" id="SSF74788">
    <property type="entry name" value="Cullin repeat-like"/>
    <property type="match status" value="1"/>
</dbReference>
<protein>
    <recommendedName>
        <fullName evidence="4">Exocyst complex protein EXO70</fullName>
    </recommendedName>
</protein>
<evidence type="ECO:0000256" key="3">
    <source>
        <dbReference type="ARBA" id="ARBA00022483"/>
    </source>
</evidence>
<keyword evidence="5" id="KW-0175">Coiled coil</keyword>
<dbReference type="OrthoDB" id="1922221at2759"/>
<dbReference type="GO" id="GO:0006887">
    <property type="term" value="P:exocytosis"/>
    <property type="evidence" value="ECO:0007669"/>
    <property type="project" value="UniProtKB-KW"/>
</dbReference>
<dbReference type="GO" id="GO:0005935">
    <property type="term" value="C:cellular bud neck"/>
    <property type="evidence" value="ECO:0007669"/>
    <property type="project" value="UniProtKB-SubCell"/>
</dbReference>
<dbReference type="InterPro" id="IPR046364">
    <property type="entry name" value="Exo70_C"/>
</dbReference>
<gene>
    <name evidence="7" type="ORF">RirG_264650</name>
</gene>
<dbReference type="Gene3D" id="1.20.1280.170">
    <property type="entry name" value="Exocyst complex component Exo70"/>
    <property type="match status" value="1"/>
</dbReference>
<comment type="similarity">
    <text evidence="1 4">Belongs to the EXO70 family.</text>
</comment>
<evidence type="ECO:0000256" key="4">
    <source>
        <dbReference type="RuleBase" id="RU365026"/>
    </source>
</evidence>
<comment type="function">
    <text evidence="4">Involved in the secretory pathway as part of the exocyst complex which tethers secretory vesicles to the sites of exocytosis. Also plays a role in the assembly of the exocyst.</text>
</comment>